<evidence type="ECO:0000313" key="4">
    <source>
        <dbReference type="Proteomes" id="UP001321473"/>
    </source>
</evidence>
<gene>
    <name evidence="3" type="ORF">V5799_023634</name>
    <name evidence="2" type="ORF">V5799_023636</name>
</gene>
<reference evidence="2 4" key="1">
    <citation type="journal article" date="2023" name="Arcadia Sci">
        <title>De novo assembly of a long-read Amblyomma americanum tick genome.</title>
        <authorList>
            <person name="Chou S."/>
            <person name="Poskanzer K.E."/>
            <person name="Rollins M."/>
            <person name="Thuy-Boun P.S."/>
        </authorList>
    </citation>
    <scope>NUCLEOTIDE SEQUENCE [LARGE SCALE GENOMIC DNA]</scope>
    <source>
        <strain evidence="2">F_SG_1</strain>
        <tissue evidence="2">Salivary glands</tissue>
    </source>
</reference>
<dbReference type="GO" id="GO:0047372">
    <property type="term" value="F:monoacylglycerol lipase activity"/>
    <property type="evidence" value="ECO:0007669"/>
    <property type="project" value="TreeGrafter"/>
</dbReference>
<name>A0AAQ4FIN5_AMBAM</name>
<dbReference type="EMBL" id="JARKHS020002627">
    <property type="protein sequence ID" value="KAK8786581.1"/>
    <property type="molecule type" value="Genomic_DNA"/>
</dbReference>
<dbReference type="PANTHER" id="PTHR10794">
    <property type="entry name" value="ABHYDROLASE DOMAIN-CONTAINING PROTEIN"/>
    <property type="match status" value="1"/>
</dbReference>
<evidence type="ECO:0000313" key="2">
    <source>
        <dbReference type="EMBL" id="KAK8786581.1"/>
    </source>
</evidence>
<dbReference type="Proteomes" id="UP001321473">
    <property type="component" value="Unassembled WGS sequence"/>
</dbReference>
<evidence type="ECO:0000313" key="3">
    <source>
        <dbReference type="EMBL" id="KAK8786589.1"/>
    </source>
</evidence>
<dbReference type="GO" id="GO:0051793">
    <property type="term" value="P:medium-chain fatty acid catabolic process"/>
    <property type="evidence" value="ECO:0007669"/>
    <property type="project" value="TreeGrafter"/>
</dbReference>
<keyword evidence="4" id="KW-1185">Reference proteome</keyword>
<reference evidence="2" key="3">
    <citation type="submission" date="2024-02" db="EMBL/GenBank/DDBJ databases">
        <authorList>
            <person name="Mcdaniel E.A."/>
            <person name="Celebi F.M."/>
            <person name="Reiter T."/>
            <person name="Weiss E.C."/>
            <person name="Chou S."/>
        </authorList>
    </citation>
    <scope>NUCLEOTIDE SEQUENCE</scope>
    <source>
        <strain evidence="2">F_SG_1</strain>
        <tissue evidence="2">Salivary glands</tissue>
    </source>
</reference>
<accession>A0AAQ4FIN5</accession>
<reference evidence="2" key="2">
    <citation type="submission" date="2023-03" db="EMBL/GenBank/DDBJ databases">
        <authorList>
            <person name="Thuy-Boun P."/>
        </authorList>
    </citation>
    <scope>NUCLEOTIDE SEQUENCE</scope>
    <source>
        <strain evidence="2">F_SG_1</strain>
        <tissue evidence="2">Salivary glands</tissue>
    </source>
</reference>
<sequence>MGVVLHSKAPTKRESLQCPACSTYVFDDVLALRKPVYSRARLRAFLSVQMEALVKGYFRTTIGSTGANLQRLVGCLYHRWLPRLNHRRQLLVLSDRGLVALDWLNEERPRPVMLLASGGYTDSQSRPWRPLLPALAAVGFRGLVVNGCCCGGVPLPGHRITYAASVSDFAVV</sequence>
<protein>
    <submittedName>
        <fullName evidence="2">Uncharacterized protein</fullName>
    </submittedName>
</protein>
<dbReference type="PANTHER" id="PTHR10794:SF63">
    <property type="entry name" value="ALPHA_BETA HYDROLASE 1, ISOFORM A"/>
    <property type="match status" value="1"/>
</dbReference>
<dbReference type="AlphaFoldDB" id="A0AAQ4FIN5"/>
<comment type="similarity">
    <text evidence="1">Belongs to the AB hydrolase superfamily. AB hydrolase 4 family.</text>
</comment>
<dbReference type="InterPro" id="IPR050960">
    <property type="entry name" value="AB_hydrolase_4_sf"/>
</dbReference>
<dbReference type="InterPro" id="IPR029058">
    <property type="entry name" value="AB_hydrolase_fold"/>
</dbReference>
<dbReference type="GO" id="GO:0008126">
    <property type="term" value="F:acetylesterase activity"/>
    <property type="evidence" value="ECO:0007669"/>
    <property type="project" value="TreeGrafter"/>
</dbReference>
<dbReference type="EMBL" id="JARKHS020002626">
    <property type="protein sequence ID" value="KAK8786589.1"/>
    <property type="molecule type" value="Genomic_DNA"/>
</dbReference>
<dbReference type="GO" id="GO:0051792">
    <property type="term" value="P:medium-chain fatty acid biosynthetic process"/>
    <property type="evidence" value="ECO:0007669"/>
    <property type="project" value="TreeGrafter"/>
</dbReference>
<feature type="non-terminal residue" evidence="2">
    <location>
        <position position="172"/>
    </location>
</feature>
<organism evidence="2 4">
    <name type="scientific">Amblyomma americanum</name>
    <name type="common">Lone star tick</name>
    <dbReference type="NCBI Taxonomy" id="6943"/>
    <lineage>
        <taxon>Eukaryota</taxon>
        <taxon>Metazoa</taxon>
        <taxon>Ecdysozoa</taxon>
        <taxon>Arthropoda</taxon>
        <taxon>Chelicerata</taxon>
        <taxon>Arachnida</taxon>
        <taxon>Acari</taxon>
        <taxon>Parasitiformes</taxon>
        <taxon>Ixodida</taxon>
        <taxon>Ixodoidea</taxon>
        <taxon>Ixodidae</taxon>
        <taxon>Amblyomminae</taxon>
        <taxon>Amblyomma</taxon>
    </lineage>
</organism>
<dbReference type="SUPFAM" id="SSF53474">
    <property type="entry name" value="alpha/beta-Hydrolases"/>
    <property type="match status" value="1"/>
</dbReference>
<evidence type="ECO:0000256" key="1">
    <source>
        <dbReference type="ARBA" id="ARBA00010884"/>
    </source>
</evidence>
<comment type="caution">
    <text evidence="2">The sequence shown here is derived from an EMBL/GenBank/DDBJ whole genome shotgun (WGS) entry which is preliminary data.</text>
</comment>
<proteinExistence type="inferred from homology"/>